<dbReference type="InterPro" id="IPR036318">
    <property type="entry name" value="FAD-bd_PCMH-like_sf"/>
</dbReference>
<proteinExistence type="predicted"/>
<evidence type="ECO:0000259" key="5">
    <source>
        <dbReference type="PROSITE" id="PS51387"/>
    </source>
</evidence>
<dbReference type="Gene3D" id="3.30.43.10">
    <property type="entry name" value="Uridine Diphospho-n-acetylenolpyruvylglucosamine Reductase, domain 2"/>
    <property type="match status" value="1"/>
</dbReference>
<dbReference type="InterPro" id="IPR010031">
    <property type="entry name" value="FAD_lactone_oxidase-like"/>
</dbReference>
<name>A0AAD7NW81_9AGAR</name>
<dbReference type="GO" id="GO:0016020">
    <property type="term" value="C:membrane"/>
    <property type="evidence" value="ECO:0007669"/>
    <property type="project" value="InterPro"/>
</dbReference>
<dbReference type="InterPro" id="IPR016167">
    <property type="entry name" value="FAD-bd_PCMH_sub1"/>
</dbReference>
<dbReference type="Gene3D" id="3.30.465.10">
    <property type="match status" value="1"/>
</dbReference>
<feature type="domain" description="FAD-binding PCMH-type" evidence="5">
    <location>
        <begin position="35"/>
        <end position="221"/>
    </location>
</feature>
<feature type="non-terminal residue" evidence="6">
    <location>
        <position position="472"/>
    </location>
</feature>
<dbReference type="Gene3D" id="3.30.70.2520">
    <property type="match status" value="1"/>
</dbReference>
<protein>
    <recommendedName>
        <fullName evidence="2">D-arabinono-1,4-lactone oxidase</fullName>
        <ecNumber evidence="2">1.1.3.37</ecNumber>
    </recommendedName>
    <alternativeName>
        <fullName evidence="4">L-galactono-gamma-lactone oxidase</fullName>
    </alternativeName>
</protein>
<evidence type="ECO:0000256" key="3">
    <source>
        <dbReference type="ARBA" id="ARBA00023002"/>
    </source>
</evidence>
<dbReference type="EC" id="1.1.3.37" evidence="2"/>
<comment type="caution">
    <text evidence="6">The sequence shown here is derived from an EMBL/GenBank/DDBJ whole genome shotgun (WGS) entry which is preliminary data.</text>
</comment>
<keyword evidence="7" id="KW-1185">Reference proteome</keyword>
<reference evidence="6" key="1">
    <citation type="submission" date="2023-03" db="EMBL/GenBank/DDBJ databases">
        <title>Massive genome expansion in bonnet fungi (Mycena s.s.) driven by repeated elements and novel gene families across ecological guilds.</title>
        <authorList>
            <consortium name="Lawrence Berkeley National Laboratory"/>
            <person name="Harder C.B."/>
            <person name="Miyauchi S."/>
            <person name="Viragh M."/>
            <person name="Kuo A."/>
            <person name="Thoen E."/>
            <person name="Andreopoulos B."/>
            <person name="Lu D."/>
            <person name="Skrede I."/>
            <person name="Drula E."/>
            <person name="Henrissat B."/>
            <person name="Morin E."/>
            <person name="Kohler A."/>
            <person name="Barry K."/>
            <person name="LaButti K."/>
            <person name="Morin E."/>
            <person name="Salamov A."/>
            <person name="Lipzen A."/>
            <person name="Mereny Z."/>
            <person name="Hegedus B."/>
            <person name="Baldrian P."/>
            <person name="Stursova M."/>
            <person name="Weitz H."/>
            <person name="Taylor A."/>
            <person name="Grigoriev I.V."/>
            <person name="Nagy L.G."/>
            <person name="Martin F."/>
            <person name="Kauserud H."/>
        </authorList>
    </citation>
    <scope>NUCLEOTIDE SEQUENCE</scope>
    <source>
        <strain evidence="6">CBHHK182m</strain>
    </source>
</reference>
<dbReference type="InterPro" id="IPR016171">
    <property type="entry name" value="Vanillyl_alc_oxidase_C-sub2"/>
</dbReference>
<dbReference type="GO" id="GO:0005739">
    <property type="term" value="C:mitochondrion"/>
    <property type="evidence" value="ECO:0007669"/>
    <property type="project" value="TreeGrafter"/>
</dbReference>
<organism evidence="6 7">
    <name type="scientific">Mycena metata</name>
    <dbReference type="NCBI Taxonomy" id="1033252"/>
    <lineage>
        <taxon>Eukaryota</taxon>
        <taxon>Fungi</taxon>
        <taxon>Dikarya</taxon>
        <taxon>Basidiomycota</taxon>
        <taxon>Agaricomycotina</taxon>
        <taxon>Agaricomycetes</taxon>
        <taxon>Agaricomycetidae</taxon>
        <taxon>Agaricales</taxon>
        <taxon>Marasmiineae</taxon>
        <taxon>Mycenaceae</taxon>
        <taxon>Mycena</taxon>
    </lineage>
</organism>
<dbReference type="InterPro" id="IPR016169">
    <property type="entry name" value="FAD-bd_PCMH_sub2"/>
</dbReference>
<dbReference type="SUPFAM" id="SSF56176">
    <property type="entry name" value="FAD-binding/transporter-associated domain-like"/>
    <property type="match status" value="1"/>
</dbReference>
<evidence type="ECO:0000256" key="4">
    <source>
        <dbReference type="ARBA" id="ARBA00033418"/>
    </source>
</evidence>
<dbReference type="PROSITE" id="PS51387">
    <property type="entry name" value="FAD_PCMH"/>
    <property type="match status" value="1"/>
</dbReference>
<dbReference type="InterPro" id="IPR007173">
    <property type="entry name" value="ALO_C"/>
</dbReference>
<evidence type="ECO:0000256" key="1">
    <source>
        <dbReference type="ARBA" id="ARBA00005083"/>
    </source>
</evidence>
<dbReference type="Gene3D" id="1.10.45.10">
    <property type="entry name" value="Vanillyl-alcohol Oxidase, Chain A, domain 4"/>
    <property type="match status" value="1"/>
</dbReference>
<dbReference type="Pfam" id="PF04030">
    <property type="entry name" value="ALO"/>
    <property type="match status" value="1"/>
</dbReference>
<accession>A0AAD7NW81</accession>
<dbReference type="GO" id="GO:0003885">
    <property type="term" value="F:D-arabinono-1,4-lactone oxidase activity"/>
    <property type="evidence" value="ECO:0007669"/>
    <property type="project" value="UniProtKB-EC"/>
</dbReference>
<dbReference type="PANTHER" id="PTHR43762">
    <property type="entry name" value="L-GULONOLACTONE OXIDASE"/>
    <property type="match status" value="1"/>
</dbReference>
<gene>
    <name evidence="6" type="ORF">B0H16DRAFT_1301081</name>
</gene>
<evidence type="ECO:0000256" key="2">
    <source>
        <dbReference type="ARBA" id="ARBA00013136"/>
    </source>
</evidence>
<dbReference type="PANTHER" id="PTHR43762:SF1">
    <property type="entry name" value="D-ARABINONO-1,4-LACTONE OXIDASE"/>
    <property type="match status" value="1"/>
</dbReference>
<evidence type="ECO:0000313" key="7">
    <source>
        <dbReference type="Proteomes" id="UP001215598"/>
    </source>
</evidence>
<comment type="pathway">
    <text evidence="1">Cofactor biosynthesis; D-erythroascorbate biosynthesis; dehydro-D-arabinono-1,4-lactone from D-arabinose: step 2/2.</text>
</comment>
<dbReference type="PIRSF" id="PIRSF000136">
    <property type="entry name" value="LGO_GLO"/>
    <property type="match status" value="1"/>
</dbReference>
<dbReference type="AlphaFoldDB" id="A0AAD7NW81"/>
<dbReference type="GO" id="GO:0071949">
    <property type="term" value="F:FAD binding"/>
    <property type="evidence" value="ECO:0007669"/>
    <property type="project" value="InterPro"/>
</dbReference>
<keyword evidence="3" id="KW-0560">Oxidoreductase</keyword>
<dbReference type="EMBL" id="JARKIB010000007">
    <property type="protein sequence ID" value="KAJ7778513.1"/>
    <property type="molecule type" value="Genomic_DNA"/>
</dbReference>
<dbReference type="Proteomes" id="UP001215598">
    <property type="component" value="Unassembled WGS sequence"/>
</dbReference>
<dbReference type="InterPro" id="IPR006094">
    <property type="entry name" value="Oxid_FAD_bind_N"/>
</dbReference>
<evidence type="ECO:0000313" key="6">
    <source>
        <dbReference type="EMBL" id="KAJ7778513.1"/>
    </source>
</evidence>
<dbReference type="InterPro" id="IPR016166">
    <property type="entry name" value="FAD-bd_PCMH"/>
</dbReference>
<sequence length="472" mass="52526">MDASYYTALTRADLVAALEPIAHKNAPWRNWAKTFACAPLALFCPTSTHHCRLALELARRDARVLRAVGVGHSPSDIACTKDYMISMVGVEGLLDVSTDPVQPHATFRAGTALTAVHALLAPHGLAMRNLGSISDQTLAGIVTTSTHGSGLGFGVMSTHVLSLTLLTPDNRVVTCSRGVRRHDNAGEWLFPPAHVPLFEATICGLGATGLLLSITLELEPRFMLRDVHSVIGWREWTRRIQGLKSRAQHVRFWWFPALGKVRCSFASRVRDEVMPVEVSWDLFAFHFVQTLLLLTRFGRRVGRPEIAGECVTVDESWKVFNIECRYPQHTTEWALPAPRARACLEALGAWLEGEQAGGEGERPHFPIEVRFSAGDDLWLSPSQGGETCWIGVVQYKPYNLPTRYRALFAEFERILAMHGGRPHWAKAHHLDARATRALYPDFGKFLKVVREVDPTGIFRNEYIERHLMGGGG</sequence>
<dbReference type="Pfam" id="PF01565">
    <property type="entry name" value="FAD_binding_4"/>
    <property type="match status" value="1"/>
</dbReference>